<evidence type="ECO:0000313" key="3">
    <source>
        <dbReference type="Proteomes" id="UP001322138"/>
    </source>
</evidence>
<dbReference type="GeneID" id="87892577"/>
<feature type="chain" id="PRO_5046538786" description="Secreted protein" evidence="1">
    <location>
        <begin position="32"/>
        <end position="78"/>
    </location>
</feature>
<sequence length="78" mass="8614">MYSICHFLRSPPRSPACSRHLFVFCLSLAAAFSRFLAPKDPGWIQDQLLERQGAPSLPAYIPSCTHISYIEGPATGGY</sequence>
<name>A0ABR0F8D7_9PEZI</name>
<evidence type="ECO:0008006" key="4">
    <source>
        <dbReference type="Google" id="ProtNLM"/>
    </source>
</evidence>
<organism evidence="2 3">
    <name type="scientific">Podospora bellae-mahoneyi</name>
    <dbReference type="NCBI Taxonomy" id="2093777"/>
    <lineage>
        <taxon>Eukaryota</taxon>
        <taxon>Fungi</taxon>
        <taxon>Dikarya</taxon>
        <taxon>Ascomycota</taxon>
        <taxon>Pezizomycotina</taxon>
        <taxon>Sordariomycetes</taxon>
        <taxon>Sordariomycetidae</taxon>
        <taxon>Sordariales</taxon>
        <taxon>Podosporaceae</taxon>
        <taxon>Podospora</taxon>
    </lineage>
</organism>
<evidence type="ECO:0000256" key="1">
    <source>
        <dbReference type="SAM" id="SignalP"/>
    </source>
</evidence>
<keyword evidence="1" id="KW-0732">Signal</keyword>
<protein>
    <recommendedName>
        <fullName evidence="4">Secreted protein</fullName>
    </recommendedName>
</protein>
<gene>
    <name evidence="2" type="ORF">QC761_0107110</name>
</gene>
<keyword evidence="3" id="KW-1185">Reference proteome</keyword>
<dbReference type="RefSeq" id="XP_062728305.1">
    <property type="nucleotide sequence ID" value="XM_062873182.1"/>
</dbReference>
<accession>A0ABR0F8D7</accession>
<dbReference type="Proteomes" id="UP001322138">
    <property type="component" value="Unassembled WGS sequence"/>
</dbReference>
<feature type="signal peptide" evidence="1">
    <location>
        <begin position="1"/>
        <end position="31"/>
    </location>
</feature>
<evidence type="ECO:0000313" key="2">
    <source>
        <dbReference type="EMBL" id="KAK4639329.1"/>
    </source>
</evidence>
<proteinExistence type="predicted"/>
<comment type="caution">
    <text evidence="2">The sequence shown here is derived from an EMBL/GenBank/DDBJ whole genome shotgun (WGS) entry which is preliminary data.</text>
</comment>
<reference evidence="2 3" key="1">
    <citation type="journal article" date="2023" name="bioRxiv">
        <title>High-quality genome assemblies of four members of thePodospora anserinaspecies complex.</title>
        <authorList>
            <person name="Ament-Velasquez S.L."/>
            <person name="Vogan A.A."/>
            <person name="Wallerman O."/>
            <person name="Hartmann F."/>
            <person name="Gautier V."/>
            <person name="Silar P."/>
            <person name="Giraud T."/>
            <person name="Johannesson H."/>
        </authorList>
    </citation>
    <scope>NUCLEOTIDE SEQUENCE [LARGE SCALE GENOMIC DNA]</scope>
    <source>
        <strain evidence="2 3">CBS 112042</strain>
    </source>
</reference>
<dbReference type="EMBL" id="JAFFGZ010000009">
    <property type="protein sequence ID" value="KAK4639329.1"/>
    <property type="molecule type" value="Genomic_DNA"/>
</dbReference>